<sequence>MFWTGLALRGCVATGGRSYSAARHGRTRNRGGPPNPRPAPRFFGSGVRATGRCEVAAVAVNPAQPAGSLVRSRSLSLGQPSICTLAPSLPSRRICTRTAMSAPAPRLKRACSLCAANKAKCDQGRPCYRCIQRGVPEQCMDRVQTRQDRPERKRKAVKACDPCYRSKVACCDERPCGRCVRLNQPEKCTILPRRNAAGSLHRDNRAEPMTSYPSTVPGAPAGTAAPDTPVFAAVIVPEGLRNAVLSSLRRYTTFDIANFILAPTRLNTFLSVIAAVLSRDDLIAFRQSMTSCISAVDAQLESWLASLEPLAVSFDIGTLPPSDALMLQIQIDYSELPVVRYSLLVTERAQALLGYTLANLRALCQSYPRVTDDKRKYAHPFLMLFESSSWSAVVHHAIDVFVLGKKRAVLPVTLLRLDGKVVHCVSTWDSAVTEDGKLFLTTATFEPLL</sequence>
<dbReference type="InterPro" id="IPR036864">
    <property type="entry name" value="Zn2-C6_fun-type_DNA-bd_sf"/>
</dbReference>
<dbReference type="PROSITE" id="PS50048">
    <property type="entry name" value="ZN2_CY6_FUNGAL_2"/>
    <property type="match status" value="2"/>
</dbReference>
<dbReference type="GO" id="GO:0000977">
    <property type="term" value="F:RNA polymerase II transcription regulatory region sequence-specific DNA binding"/>
    <property type="evidence" value="ECO:0007669"/>
    <property type="project" value="TreeGrafter"/>
</dbReference>
<dbReference type="EMBL" id="CDSF01000079">
    <property type="protein sequence ID" value="CEO97652.1"/>
    <property type="molecule type" value="Genomic_DNA"/>
</dbReference>
<keyword evidence="1" id="KW-0479">Metal-binding</keyword>
<dbReference type="CDD" id="cd00067">
    <property type="entry name" value="GAL4"/>
    <property type="match status" value="2"/>
</dbReference>
<organism evidence="5 6">
    <name type="scientific">Plasmodiophora brassicae</name>
    <name type="common">Clubroot disease agent</name>
    <dbReference type="NCBI Taxonomy" id="37360"/>
    <lineage>
        <taxon>Eukaryota</taxon>
        <taxon>Sar</taxon>
        <taxon>Rhizaria</taxon>
        <taxon>Endomyxa</taxon>
        <taxon>Phytomyxea</taxon>
        <taxon>Plasmodiophorida</taxon>
        <taxon>Plasmodiophoridae</taxon>
        <taxon>Plasmodiophora</taxon>
    </lineage>
</organism>
<name>A0A0G4IR43_PLABS</name>
<evidence type="ECO:0000256" key="1">
    <source>
        <dbReference type="ARBA" id="ARBA00022723"/>
    </source>
</evidence>
<evidence type="ECO:0000256" key="3">
    <source>
        <dbReference type="SAM" id="MobiDB-lite"/>
    </source>
</evidence>
<dbReference type="PANTHER" id="PTHR47659:SF1">
    <property type="entry name" value="TRANSCRIPTION ACTIVATOR OF GLUCONEOGENESIS ERT1"/>
    <property type="match status" value="1"/>
</dbReference>
<protein>
    <recommendedName>
        <fullName evidence="4">Zn(2)-C6 fungal-type domain-containing protein</fullName>
    </recommendedName>
</protein>
<dbReference type="OrthoDB" id="1555531at2759"/>
<feature type="domain" description="Zn(2)-C6 fungal-type" evidence="4">
    <location>
        <begin position="110"/>
        <end position="141"/>
    </location>
</feature>
<keyword evidence="2" id="KW-0539">Nucleus</keyword>
<dbReference type="AlphaFoldDB" id="A0A0G4IR43"/>
<dbReference type="InterPro" id="IPR050335">
    <property type="entry name" value="ERT1_acuK_gluconeogen_tf"/>
</dbReference>
<dbReference type="InterPro" id="IPR001138">
    <property type="entry name" value="Zn2Cys6_DnaBD"/>
</dbReference>
<dbReference type="PROSITE" id="PS00463">
    <property type="entry name" value="ZN2_CY6_FUNGAL_1"/>
    <property type="match status" value="1"/>
</dbReference>
<dbReference type="GO" id="GO:0009267">
    <property type="term" value="P:cellular response to starvation"/>
    <property type="evidence" value="ECO:0007669"/>
    <property type="project" value="TreeGrafter"/>
</dbReference>
<dbReference type="SUPFAM" id="SSF57701">
    <property type="entry name" value="Zn2/Cys6 DNA-binding domain"/>
    <property type="match status" value="1"/>
</dbReference>
<dbReference type="GO" id="GO:0000981">
    <property type="term" value="F:DNA-binding transcription factor activity, RNA polymerase II-specific"/>
    <property type="evidence" value="ECO:0007669"/>
    <property type="project" value="InterPro"/>
</dbReference>
<dbReference type="Gene3D" id="4.10.240.10">
    <property type="entry name" value="Zn(2)-C6 fungal-type DNA-binding domain"/>
    <property type="match status" value="1"/>
</dbReference>
<reference evidence="5 6" key="1">
    <citation type="submission" date="2015-02" db="EMBL/GenBank/DDBJ databases">
        <authorList>
            <person name="Chooi Y.-H."/>
        </authorList>
    </citation>
    <scope>NUCLEOTIDE SEQUENCE [LARGE SCALE GENOMIC DNA]</scope>
    <source>
        <strain evidence="5">E3</strain>
    </source>
</reference>
<dbReference type="GO" id="GO:0005634">
    <property type="term" value="C:nucleus"/>
    <property type="evidence" value="ECO:0007669"/>
    <property type="project" value="TreeGrafter"/>
</dbReference>
<dbReference type="SMART" id="SM00066">
    <property type="entry name" value="GAL4"/>
    <property type="match status" value="2"/>
</dbReference>
<accession>A0A0G4IR43</accession>
<keyword evidence="6" id="KW-1185">Reference proteome</keyword>
<feature type="region of interest" description="Disordered" evidence="3">
    <location>
        <begin position="19"/>
        <end position="42"/>
    </location>
</feature>
<evidence type="ECO:0000256" key="2">
    <source>
        <dbReference type="ARBA" id="ARBA00023242"/>
    </source>
</evidence>
<evidence type="ECO:0000313" key="5">
    <source>
        <dbReference type="EMBL" id="CEO97652.1"/>
    </source>
</evidence>
<proteinExistence type="predicted"/>
<dbReference type="PANTHER" id="PTHR47659">
    <property type="entry name" value="ZN(II)2CYS6 TRANSCRIPTION FACTOR (EUROFUNG)-RELATED"/>
    <property type="match status" value="1"/>
</dbReference>
<dbReference type="Proteomes" id="UP000039324">
    <property type="component" value="Unassembled WGS sequence"/>
</dbReference>
<gene>
    <name evidence="5" type="ORF">PBRA_000997</name>
</gene>
<evidence type="ECO:0000259" key="4">
    <source>
        <dbReference type="PROSITE" id="PS50048"/>
    </source>
</evidence>
<feature type="domain" description="Zn(2)-C6 fungal-type" evidence="4">
    <location>
        <begin position="159"/>
        <end position="190"/>
    </location>
</feature>
<dbReference type="GO" id="GO:0008270">
    <property type="term" value="F:zinc ion binding"/>
    <property type="evidence" value="ECO:0007669"/>
    <property type="project" value="InterPro"/>
</dbReference>
<evidence type="ECO:0000313" key="6">
    <source>
        <dbReference type="Proteomes" id="UP000039324"/>
    </source>
</evidence>
<dbReference type="Pfam" id="PF00172">
    <property type="entry name" value="Zn_clus"/>
    <property type="match status" value="1"/>
</dbReference>